<keyword evidence="4" id="KW-1185">Reference proteome</keyword>
<accession>A0A8J8CIM4</accession>
<dbReference type="PANTHER" id="PTHR35841:SF1">
    <property type="entry name" value="PHOSPHONATES-BINDING PERIPLASMIC PROTEIN"/>
    <property type="match status" value="1"/>
</dbReference>
<evidence type="ECO:0000256" key="1">
    <source>
        <dbReference type="SAM" id="MobiDB-lite"/>
    </source>
</evidence>
<sequence>MSFKLSRRLFLALFVLTACGKTRPIQKNQLVLGTVSYGDGDRTIAQYERFNRYLGEKLQAVVQLEPAYNERKALERIAAQAWAIVFAPPGLAAIAMTQHRYIPLCPLEGINSLRSVLVVKSDSPYDDLRSLAGKTLAIGQPGSAVGYYFPIFNLYGLTLRNLEISPNPKGILEAIAQGKADVGALSMEEFNTYKAQVTQAEFRVLFTDTHNVPSGLVLLSPTIDRTLQDSIQKILREIPSVVAQEARIVPNGAIPDYKYMISVVERVRTIFPADTSEGAALLTQKPVRLFNDSDPAAQASTEPFSAPAPVAPASGLPASPALDSPPP</sequence>
<proteinExistence type="predicted"/>
<feature type="compositionally biased region" description="Low complexity" evidence="1">
    <location>
        <begin position="303"/>
        <end position="327"/>
    </location>
</feature>
<feature type="region of interest" description="Disordered" evidence="1">
    <location>
        <begin position="292"/>
        <end position="327"/>
    </location>
</feature>
<dbReference type="Proteomes" id="UP000646053">
    <property type="component" value="Unassembled WGS sequence"/>
</dbReference>
<dbReference type="EMBL" id="WVIE01000012">
    <property type="protein sequence ID" value="NDJ18003.1"/>
    <property type="molecule type" value="Genomic_DNA"/>
</dbReference>
<dbReference type="SUPFAM" id="SSF53850">
    <property type="entry name" value="Periplasmic binding protein-like II"/>
    <property type="match status" value="1"/>
</dbReference>
<dbReference type="PANTHER" id="PTHR35841">
    <property type="entry name" value="PHOSPHONATES-BINDING PERIPLASMIC PROTEIN"/>
    <property type="match status" value="1"/>
</dbReference>
<comment type="caution">
    <text evidence="3">The sequence shown here is derived from an EMBL/GenBank/DDBJ whole genome shotgun (WGS) entry which is preliminary data.</text>
</comment>
<dbReference type="PROSITE" id="PS51257">
    <property type="entry name" value="PROKAR_LIPOPROTEIN"/>
    <property type="match status" value="1"/>
</dbReference>
<evidence type="ECO:0000313" key="3">
    <source>
        <dbReference type="EMBL" id="NDJ18003.1"/>
    </source>
</evidence>
<keyword evidence="2" id="KW-0732">Signal</keyword>
<dbReference type="Gene3D" id="3.40.190.10">
    <property type="entry name" value="Periplasmic binding protein-like II"/>
    <property type="match status" value="2"/>
</dbReference>
<feature type="signal peptide" evidence="2">
    <location>
        <begin position="1"/>
        <end position="20"/>
    </location>
</feature>
<protein>
    <submittedName>
        <fullName evidence="3">PhnD/SsuA/transferrin family substrate-binding protein</fullName>
    </submittedName>
</protein>
<gene>
    <name evidence="3" type="ORF">GS601_12005</name>
</gene>
<dbReference type="RefSeq" id="WP_162423523.1">
    <property type="nucleotide sequence ID" value="NZ_WVIE01000012.1"/>
</dbReference>
<reference evidence="3" key="1">
    <citation type="submission" date="2019-12" db="EMBL/GenBank/DDBJ databases">
        <title>High-Quality draft genome sequences of three cyanobacteria isolated from the limestone walls of the Old Cathedral of Coimbra.</title>
        <authorList>
            <person name="Tiago I."/>
            <person name="Soares F."/>
            <person name="Portugal A."/>
        </authorList>
    </citation>
    <scope>NUCLEOTIDE SEQUENCE</scope>
    <source>
        <strain evidence="3">A</strain>
    </source>
</reference>
<dbReference type="Pfam" id="PF12974">
    <property type="entry name" value="Phosphonate-bd"/>
    <property type="match status" value="1"/>
</dbReference>
<evidence type="ECO:0000313" key="4">
    <source>
        <dbReference type="Proteomes" id="UP000646053"/>
    </source>
</evidence>
<evidence type="ECO:0000256" key="2">
    <source>
        <dbReference type="SAM" id="SignalP"/>
    </source>
</evidence>
<organism evidence="3 4">
    <name type="scientific">Myxacorys almedinensis A</name>
    <dbReference type="NCBI Taxonomy" id="2690445"/>
    <lineage>
        <taxon>Bacteria</taxon>
        <taxon>Bacillati</taxon>
        <taxon>Cyanobacteriota</taxon>
        <taxon>Cyanophyceae</taxon>
        <taxon>Leptolyngbyales</taxon>
        <taxon>Leptolyngbyaceae</taxon>
        <taxon>Myxacorys</taxon>
        <taxon>Myxacorys almedinensis</taxon>
    </lineage>
</organism>
<name>A0A8J8CIM4_9CYAN</name>
<dbReference type="AlphaFoldDB" id="A0A8J8CIM4"/>
<feature type="chain" id="PRO_5035299704" evidence="2">
    <location>
        <begin position="21"/>
        <end position="327"/>
    </location>
</feature>